<organism evidence="5 6">
    <name type="scientific">Acinetobacter lwoffii</name>
    <dbReference type="NCBI Taxonomy" id="28090"/>
    <lineage>
        <taxon>Bacteria</taxon>
        <taxon>Pseudomonadati</taxon>
        <taxon>Pseudomonadota</taxon>
        <taxon>Gammaproteobacteria</taxon>
        <taxon>Moraxellales</taxon>
        <taxon>Moraxellaceae</taxon>
        <taxon>Acinetobacter</taxon>
    </lineage>
</organism>
<dbReference type="EMBL" id="CP054803">
    <property type="protein sequence ID" value="QKU20400.1"/>
    <property type="molecule type" value="Genomic_DNA"/>
</dbReference>
<dbReference type="PANTHER" id="PTHR34596">
    <property type="entry name" value="CHITOPORIN"/>
    <property type="match status" value="1"/>
</dbReference>
<dbReference type="InterPro" id="IPR005318">
    <property type="entry name" value="OM_porin_bac"/>
</dbReference>
<dbReference type="Proteomes" id="UP000509126">
    <property type="component" value="Chromosome"/>
</dbReference>
<evidence type="ECO:0000313" key="6">
    <source>
        <dbReference type="Proteomes" id="UP000509126"/>
    </source>
</evidence>
<accession>A0A6N1MSN6</accession>
<name>A0A6N1MSN6_ACILW</name>
<dbReference type="Gene3D" id="2.40.160.10">
    <property type="entry name" value="Porin"/>
    <property type="match status" value="1"/>
</dbReference>
<feature type="chain" id="PRO_5026918541" evidence="4">
    <location>
        <begin position="24"/>
        <end position="439"/>
    </location>
</feature>
<gene>
    <name evidence="5" type="ORF">FOB19_02485</name>
</gene>
<dbReference type="PANTHER" id="PTHR34596:SF2">
    <property type="entry name" value="CHITOPORIN"/>
    <property type="match status" value="1"/>
</dbReference>
<dbReference type="GO" id="GO:0016020">
    <property type="term" value="C:membrane"/>
    <property type="evidence" value="ECO:0007669"/>
    <property type="project" value="InterPro"/>
</dbReference>
<evidence type="ECO:0000256" key="1">
    <source>
        <dbReference type="ARBA" id="ARBA00009075"/>
    </source>
</evidence>
<dbReference type="Pfam" id="PF03573">
    <property type="entry name" value="OprD"/>
    <property type="match status" value="1"/>
</dbReference>
<evidence type="ECO:0000256" key="4">
    <source>
        <dbReference type="SAM" id="SignalP"/>
    </source>
</evidence>
<reference evidence="5 6" key="1">
    <citation type="submission" date="2019-11" db="EMBL/GenBank/DDBJ databases">
        <title>FDA dAtabase for Regulatory Grade micrObial Sequences (FDA-ARGOS): Supporting development and validation of Infectious Disease Dx tests.</title>
        <authorList>
            <person name="Patel R."/>
            <person name="Rucinski S."/>
            <person name="Tallon L."/>
            <person name="Sadzewicz L."/>
            <person name="Vavikolanu K."/>
            <person name="Mehta A."/>
            <person name="Aluvathingal J."/>
            <person name="Nadendla S."/>
            <person name="Nandy P."/>
            <person name="Geyer C."/>
            <person name="Yan Y."/>
            <person name="Sichtig H."/>
        </authorList>
    </citation>
    <scope>NUCLEOTIDE SEQUENCE [LARGE SCALE GENOMIC DNA]</scope>
    <source>
        <strain evidence="5 6">FDAARGOS_557</strain>
    </source>
</reference>
<protein>
    <submittedName>
        <fullName evidence="5">Outer membrane porin, OprD family</fullName>
    </submittedName>
</protein>
<comment type="similarity">
    <text evidence="1">Belongs to the outer membrane porin (Opr) (TC 1.B.25) family.</text>
</comment>
<evidence type="ECO:0000256" key="2">
    <source>
        <dbReference type="ARBA" id="ARBA00022448"/>
    </source>
</evidence>
<evidence type="ECO:0000256" key="3">
    <source>
        <dbReference type="ARBA" id="ARBA00022729"/>
    </source>
</evidence>
<keyword evidence="2" id="KW-0813">Transport</keyword>
<keyword evidence="3 4" id="KW-0732">Signal</keyword>
<dbReference type="RefSeq" id="WP_044108965.1">
    <property type="nucleotide sequence ID" value="NZ_CP054803.1"/>
</dbReference>
<proteinExistence type="inferred from homology"/>
<evidence type="ECO:0000313" key="5">
    <source>
        <dbReference type="EMBL" id="QKU20400.1"/>
    </source>
</evidence>
<feature type="signal peptide" evidence="4">
    <location>
        <begin position="1"/>
        <end position="23"/>
    </location>
</feature>
<dbReference type="AlphaFoldDB" id="A0A6N1MSN6"/>
<sequence length="439" mass="48594">MQNSKKLTLAVLIQAALVSTAFASEQSESKGFVEDAEGSVLFRTGYLHRDKKNNVPDTSSFAQTAIVKLDSGFTQGTVGFGAGIIGDASFKLGENGHTGNDMIPVHPQNNADGTKDAYDHWARGGAYVKARVSNTTATYGTQVLDLPVLASNTARLVPEYYTGVLVQSNEIENLNLIAGKFTENQLSNQINSDGAKLDRAVVWGAKYKFNDAVNASYYGTDIKDRLDRHYVNANYSYALADKSTLTHDFSGYHTKWDKEANPYLYSQIGSPDDSFDNTILALSTTYNHGPHNVMLAYQQNFGNTGYDYGLGTGVGDGKQSIYMPNSYLSDFIGNDEKSAQLQYTFDFGAVNVPGLSWTSAFVYGWDIKATNNAGTMISDNEHEREFFNQVKYTVQSGFAKDASLRLRHSYYRASDDYQSNYIGDTNEWRIWLDIPVKLF</sequence>
<dbReference type="GO" id="GO:0015288">
    <property type="term" value="F:porin activity"/>
    <property type="evidence" value="ECO:0007669"/>
    <property type="project" value="TreeGrafter"/>
</dbReference>
<dbReference type="InterPro" id="IPR023614">
    <property type="entry name" value="Porin_dom_sf"/>
</dbReference>